<comment type="caution">
    <text evidence="2">The sequence shown here is derived from an EMBL/GenBank/DDBJ whole genome shotgun (WGS) entry which is preliminary data.</text>
</comment>
<keyword evidence="1" id="KW-1133">Transmembrane helix</keyword>
<organism evidence="2 3">
    <name type="scientific">Trifolium medium</name>
    <dbReference type="NCBI Taxonomy" id="97028"/>
    <lineage>
        <taxon>Eukaryota</taxon>
        <taxon>Viridiplantae</taxon>
        <taxon>Streptophyta</taxon>
        <taxon>Embryophyta</taxon>
        <taxon>Tracheophyta</taxon>
        <taxon>Spermatophyta</taxon>
        <taxon>Magnoliopsida</taxon>
        <taxon>eudicotyledons</taxon>
        <taxon>Gunneridae</taxon>
        <taxon>Pentapetalae</taxon>
        <taxon>rosids</taxon>
        <taxon>fabids</taxon>
        <taxon>Fabales</taxon>
        <taxon>Fabaceae</taxon>
        <taxon>Papilionoideae</taxon>
        <taxon>50 kb inversion clade</taxon>
        <taxon>NPAAA clade</taxon>
        <taxon>Hologalegina</taxon>
        <taxon>IRL clade</taxon>
        <taxon>Trifolieae</taxon>
        <taxon>Trifolium</taxon>
    </lineage>
</organism>
<protein>
    <submittedName>
        <fullName evidence="2">Uncharacterized protein</fullName>
    </submittedName>
</protein>
<evidence type="ECO:0000313" key="3">
    <source>
        <dbReference type="Proteomes" id="UP000265520"/>
    </source>
</evidence>
<dbReference type="EMBL" id="LXQA010287923">
    <property type="protein sequence ID" value="MCI41105.1"/>
    <property type="molecule type" value="Genomic_DNA"/>
</dbReference>
<sequence length="59" mass="5841">MKLPVFRPSIELLLIPAGLLGSIALGAAAGFEGGASFTGWTSGWALVVAAGFGASPLPK</sequence>
<accession>A0A392RZQ2</accession>
<reference evidence="2 3" key="1">
    <citation type="journal article" date="2018" name="Front. Plant Sci.">
        <title>Red Clover (Trifolium pratense) and Zigzag Clover (T. medium) - A Picture of Genomic Similarities and Differences.</title>
        <authorList>
            <person name="Dluhosova J."/>
            <person name="Istvanek J."/>
            <person name="Nedelnik J."/>
            <person name="Repkova J."/>
        </authorList>
    </citation>
    <scope>NUCLEOTIDE SEQUENCE [LARGE SCALE GENOMIC DNA]</scope>
    <source>
        <strain evidence="3">cv. 10/8</strain>
        <tissue evidence="2">Leaf</tissue>
    </source>
</reference>
<name>A0A392RZQ2_9FABA</name>
<evidence type="ECO:0000313" key="2">
    <source>
        <dbReference type="EMBL" id="MCI41105.1"/>
    </source>
</evidence>
<dbReference type="Proteomes" id="UP000265520">
    <property type="component" value="Unassembled WGS sequence"/>
</dbReference>
<feature type="transmembrane region" description="Helical" evidence="1">
    <location>
        <begin position="37"/>
        <end position="57"/>
    </location>
</feature>
<keyword evidence="1" id="KW-0472">Membrane</keyword>
<evidence type="ECO:0000256" key="1">
    <source>
        <dbReference type="SAM" id="Phobius"/>
    </source>
</evidence>
<proteinExistence type="predicted"/>
<keyword evidence="3" id="KW-1185">Reference proteome</keyword>
<feature type="non-terminal residue" evidence="2">
    <location>
        <position position="59"/>
    </location>
</feature>
<feature type="transmembrane region" description="Helical" evidence="1">
    <location>
        <begin position="12"/>
        <end position="31"/>
    </location>
</feature>
<keyword evidence="1" id="KW-0812">Transmembrane</keyword>
<dbReference type="AlphaFoldDB" id="A0A392RZQ2"/>